<keyword evidence="9" id="KW-1185">Reference proteome</keyword>
<evidence type="ECO:0000259" key="7">
    <source>
        <dbReference type="PROSITE" id="PS50059"/>
    </source>
</evidence>
<keyword evidence="3 5" id="KW-0697">Rotamase</keyword>
<dbReference type="InterPro" id="IPR046357">
    <property type="entry name" value="PPIase_dom_sf"/>
</dbReference>
<gene>
    <name evidence="8" type="ORF">ACFQZI_16005</name>
</gene>
<dbReference type="GO" id="GO:0003755">
    <property type="term" value="F:peptidyl-prolyl cis-trans isomerase activity"/>
    <property type="evidence" value="ECO:0007669"/>
    <property type="project" value="UniProtKB-EC"/>
</dbReference>
<comment type="similarity">
    <text evidence="2 6">Belongs to the FKBP-type PPIase family.</text>
</comment>
<sequence>MKKYLLILSVLVVGLASCSKEKTQPVPVVDVAAQAKIDNDLILAYLNGHPNILATKDETSGVYYQVLDAGTGEAITPSSKLIVNYEGKDLKDVVFEAKDNLSFTLPQVIAGWQIGLPKIKNGGKILLIIPSNYGYGPYVNGPIPANSVLIFTITVKSVDGKTPAVG</sequence>
<evidence type="ECO:0000256" key="5">
    <source>
        <dbReference type="PROSITE-ProRule" id="PRU00277"/>
    </source>
</evidence>
<dbReference type="SUPFAM" id="SSF54534">
    <property type="entry name" value="FKBP-like"/>
    <property type="match status" value="1"/>
</dbReference>
<dbReference type="RefSeq" id="WP_377144207.1">
    <property type="nucleotide sequence ID" value="NZ_JBHTIA010000012.1"/>
</dbReference>
<evidence type="ECO:0000313" key="8">
    <source>
        <dbReference type="EMBL" id="MFD0766366.1"/>
    </source>
</evidence>
<dbReference type="EC" id="5.2.1.8" evidence="6"/>
<evidence type="ECO:0000256" key="6">
    <source>
        <dbReference type="RuleBase" id="RU003915"/>
    </source>
</evidence>
<proteinExistence type="inferred from homology"/>
<keyword evidence="4 5" id="KW-0413">Isomerase</keyword>
<reference evidence="9" key="1">
    <citation type="journal article" date="2019" name="Int. J. Syst. Evol. Microbiol.">
        <title>The Global Catalogue of Microorganisms (GCM) 10K type strain sequencing project: providing services to taxonomists for standard genome sequencing and annotation.</title>
        <authorList>
            <consortium name="The Broad Institute Genomics Platform"/>
            <consortium name="The Broad Institute Genome Sequencing Center for Infectious Disease"/>
            <person name="Wu L."/>
            <person name="Ma J."/>
        </authorList>
    </citation>
    <scope>NUCLEOTIDE SEQUENCE [LARGE SCALE GENOMIC DNA]</scope>
    <source>
        <strain evidence="9">CCUG 60742</strain>
    </source>
</reference>
<comment type="catalytic activity">
    <reaction evidence="1 5 6">
        <text>[protein]-peptidylproline (omega=180) = [protein]-peptidylproline (omega=0)</text>
        <dbReference type="Rhea" id="RHEA:16237"/>
        <dbReference type="Rhea" id="RHEA-COMP:10747"/>
        <dbReference type="Rhea" id="RHEA-COMP:10748"/>
        <dbReference type="ChEBI" id="CHEBI:83833"/>
        <dbReference type="ChEBI" id="CHEBI:83834"/>
        <dbReference type="EC" id="5.2.1.8"/>
    </reaction>
</comment>
<accession>A0ABW2ZJW1</accession>
<evidence type="ECO:0000256" key="3">
    <source>
        <dbReference type="ARBA" id="ARBA00023110"/>
    </source>
</evidence>
<evidence type="ECO:0000256" key="1">
    <source>
        <dbReference type="ARBA" id="ARBA00000971"/>
    </source>
</evidence>
<dbReference type="PROSITE" id="PS51257">
    <property type="entry name" value="PROKAR_LIPOPROTEIN"/>
    <property type="match status" value="1"/>
</dbReference>
<evidence type="ECO:0000313" key="9">
    <source>
        <dbReference type="Proteomes" id="UP001597073"/>
    </source>
</evidence>
<dbReference type="InterPro" id="IPR001179">
    <property type="entry name" value="PPIase_FKBP_dom"/>
</dbReference>
<dbReference type="Proteomes" id="UP001597073">
    <property type="component" value="Unassembled WGS sequence"/>
</dbReference>
<comment type="caution">
    <text evidence="8">The sequence shown here is derived from an EMBL/GenBank/DDBJ whole genome shotgun (WGS) entry which is preliminary data.</text>
</comment>
<dbReference type="PROSITE" id="PS50059">
    <property type="entry name" value="FKBP_PPIASE"/>
    <property type="match status" value="1"/>
</dbReference>
<dbReference type="PANTHER" id="PTHR43811:SF57">
    <property type="entry name" value="FKBP-TYPE PEPTIDYL-PROLYL CIS-TRANS ISOMERASE FKPA-RELATED"/>
    <property type="match status" value="1"/>
</dbReference>
<evidence type="ECO:0000256" key="4">
    <source>
        <dbReference type="ARBA" id="ARBA00023235"/>
    </source>
</evidence>
<dbReference type="Pfam" id="PF00254">
    <property type="entry name" value="FKBP_C"/>
    <property type="match status" value="1"/>
</dbReference>
<dbReference type="Gene3D" id="3.10.50.40">
    <property type="match status" value="1"/>
</dbReference>
<name>A0ABW2ZJW1_9SPHI</name>
<organism evidence="8 9">
    <name type="scientific">Mucilaginibacter lutimaris</name>
    <dbReference type="NCBI Taxonomy" id="931629"/>
    <lineage>
        <taxon>Bacteria</taxon>
        <taxon>Pseudomonadati</taxon>
        <taxon>Bacteroidota</taxon>
        <taxon>Sphingobacteriia</taxon>
        <taxon>Sphingobacteriales</taxon>
        <taxon>Sphingobacteriaceae</taxon>
        <taxon>Mucilaginibacter</taxon>
    </lineage>
</organism>
<dbReference type="EMBL" id="JBHTIA010000012">
    <property type="protein sequence ID" value="MFD0766366.1"/>
    <property type="molecule type" value="Genomic_DNA"/>
</dbReference>
<evidence type="ECO:0000256" key="2">
    <source>
        <dbReference type="ARBA" id="ARBA00006577"/>
    </source>
</evidence>
<dbReference type="PANTHER" id="PTHR43811">
    <property type="entry name" value="FKBP-TYPE PEPTIDYL-PROLYL CIS-TRANS ISOMERASE FKPA"/>
    <property type="match status" value="1"/>
</dbReference>
<protein>
    <recommendedName>
        <fullName evidence="6">Peptidyl-prolyl cis-trans isomerase</fullName>
        <ecNumber evidence="6">5.2.1.8</ecNumber>
    </recommendedName>
</protein>
<feature type="domain" description="PPIase FKBP-type" evidence="7">
    <location>
        <begin position="78"/>
        <end position="159"/>
    </location>
</feature>